<dbReference type="Proteomes" id="UP000316167">
    <property type="component" value="Unassembled WGS sequence"/>
</dbReference>
<keyword evidence="1" id="KW-0813">Transport</keyword>
<organism evidence="5 6">
    <name type="scientific">Lacibacter cauensis</name>
    <dbReference type="NCBI Taxonomy" id="510947"/>
    <lineage>
        <taxon>Bacteria</taxon>
        <taxon>Pseudomonadati</taxon>
        <taxon>Bacteroidota</taxon>
        <taxon>Chitinophagia</taxon>
        <taxon>Chitinophagales</taxon>
        <taxon>Chitinophagaceae</taxon>
        <taxon>Lacibacter</taxon>
    </lineage>
</organism>
<dbReference type="SUPFAM" id="SSF52540">
    <property type="entry name" value="P-loop containing nucleoside triphosphate hydrolases"/>
    <property type="match status" value="1"/>
</dbReference>
<keyword evidence="6" id="KW-1185">Reference proteome</keyword>
<dbReference type="PROSITE" id="PS00211">
    <property type="entry name" value="ABC_TRANSPORTER_1"/>
    <property type="match status" value="1"/>
</dbReference>
<evidence type="ECO:0000313" key="5">
    <source>
        <dbReference type="EMBL" id="TWI81091.1"/>
    </source>
</evidence>
<evidence type="ECO:0000313" key="6">
    <source>
        <dbReference type="Proteomes" id="UP000316167"/>
    </source>
</evidence>
<dbReference type="PANTHER" id="PTHR43023:SF6">
    <property type="entry name" value="INTERMEMBRANE PHOSPHOLIPID TRANSPORT SYSTEM ATP-BINDING PROTEIN MLAF"/>
    <property type="match status" value="1"/>
</dbReference>
<dbReference type="InterPro" id="IPR027417">
    <property type="entry name" value="P-loop_NTPase"/>
</dbReference>
<dbReference type="OrthoDB" id="9802264at2"/>
<dbReference type="InterPro" id="IPR017871">
    <property type="entry name" value="ABC_transporter-like_CS"/>
</dbReference>
<name>A0A562SIJ0_9BACT</name>
<dbReference type="PROSITE" id="PS50893">
    <property type="entry name" value="ABC_TRANSPORTER_2"/>
    <property type="match status" value="1"/>
</dbReference>
<dbReference type="EMBL" id="VLLE01000004">
    <property type="protein sequence ID" value="TWI81091.1"/>
    <property type="molecule type" value="Genomic_DNA"/>
</dbReference>
<gene>
    <name evidence="5" type="ORF">IQ13_2104</name>
</gene>
<keyword evidence="2" id="KW-0547">Nucleotide-binding</keyword>
<dbReference type="GO" id="GO:0005524">
    <property type="term" value="F:ATP binding"/>
    <property type="evidence" value="ECO:0007669"/>
    <property type="project" value="UniProtKB-KW"/>
</dbReference>
<evidence type="ECO:0000256" key="3">
    <source>
        <dbReference type="ARBA" id="ARBA00022840"/>
    </source>
</evidence>
<dbReference type="InterPro" id="IPR003439">
    <property type="entry name" value="ABC_transporter-like_ATP-bd"/>
</dbReference>
<protein>
    <submittedName>
        <fullName evidence="5">Phospholipid/cholesterol/gamma-HCH transport system ATP-binding protein</fullName>
    </submittedName>
</protein>
<accession>A0A562SIJ0</accession>
<keyword evidence="3 5" id="KW-0067">ATP-binding</keyword>
<evidence type="ECO:0000256" key="2">
    <source>
        <dbReference type="ARBA" id="ARBA00022741"/>
    </source>
</evidence>
<dbReference type="GO" id="GO:0016887">
    <property type="term" value="F:ATP hydrolysis activity"/>
    <property type="evidence" value="ECO:0007669"/>
    <property type="project" value="InterPro"/>
</dbReference>
<comment type="caution">
    <text evidence="5">The sequence shown here is derived from an EMBL/GenBank/DDBJ whole genome shotgun (WGS) entry which is preliminary data.</text>
</comment>
<dbReference type="RefSeq" id="WP_144886299.1">
    <property type="nucleotide sequence ID" value="NZ_VLLE01000004.1"/>
</dbReference>
<dbReference type="AlphaFoldDB" id="A0A562SIJ0"/>
<evidence type="ECO:0000259" key="4">
    <source>
        <dbReference type="PROSITE" id="PS50893"/>
    </source>
</evidence>
<feature type="domain" description="ABC transporter" evidence="4">
    <location>
        <begin position="2"/>
        <end position="238"/>
    </location>
</feature>
<evidence type="ECO:0000256" key="1">
    <source>
        <dbReference type="ARBA" id="ARBA00022448"/>
    </source>
</evidence>
<proteinExistence type="predicted"/>
<dbReference type="PANTHER" id="PTHR43023">
    <property type="entry name" value="PROTEIN TRIGALACTOSYLDIACYLGLYCEROL 3, CHLOROPLASTIC"/>
    <property type="match status" value="1"/>
</dbReference>
<sequence length="269" mass="30104">MIEIKNISKGFNGRTVIDNVSATLETGKCNLIIGASGSGKTVMMKCLIGLFEPDAGEVLYDGDSITNMNEEGRKQLRQQIGMLFQGSALFDSMTVEQNVMFPLDMFTKLNLKQKHEKVNEVLARVNLTGANDKYPAEISGGMKKRVGIARAIVLNPKFLFCDEPNSGLDPKTSLVIDKLIKEITTEFGMTTVVNTHDMNSVMEIGDNIIFMHQGHKEWEGSNKDIIFSKNEELNKFIFASDFLQDAKDMRMLEAKGKIKTDRDMDEMTK</sequence>
<dbReference type="InterPro" id="IPR003593">
    <property type="entry name" value="AAA+_ATPase"/>
</dbReference>
<dbReference type="Gene3D" id="3.40.50.300">
    <property type="entry name" value="P-loop containing nucleotide triphosphate hydrolases"/>
    <property type="match status" value="1"/>
</dbReference>
<dbReference type="SMART" id="SM00382">
    <property type="entry name" value="AAA"/>
    <property type="match status" value="1"/>
</dbReference>
<reference evidence="5 6" key="1">
    <citation type="journal article" date="2015" name="Stand. Genomic Sci.">
        <title>Genomic Encyclopedia of Bacterial and Archaeal Type Strains, Phase III: the genomes of soil and plant-associated and newly described type strains.</title>
        <authorList>
            <person name="Whitman W.B."/>
            <person name="Woyke T."/>
            <person name="Klenk H.P."/>
            <person name="Zhou Y."/>
            <person name="Lilburn T.G."/>
            <person name="Beck B.J."/>
            <person name="De Vos P."/>
            <person name="Vandamme P."/>
            <person name="Eisen J.A."/>
            <person name="Garrity G."/>
            <person name="Hugenholtz P."/>
            <person name="Kyrpides N.C."/>
        </authorList>
    </citation>
    <scope>NUCLEOTIDE SEQUENCE [LARGE SCALE GENOMIC DNA]</scope>
    <source>
        <strain evidence="5 6">CGMCC 1.7271</strain>
    </source>
</reference>
<dbReference type="Pfam" id="PF00005">
    <property type="entry name" value="ABC_tran"/>
    <property type="match status" value="1"/>
</dbReference>